<evidence type="ECO:0000313" key="3">
    <source>
        <dbReference type="Proteomes" id="UP001354931"/>
    </source>
</evidence>
<feature type="region of interest" description="Disordered" evidence="1">
    <location>
        <begin position="29"/>
        <end position="66"/>
    </location>
</feature>
<evidence type="ECO:0000256" key="1">
    <source>
        <dbReference type="SAM" id="MobiDB-lite"/>
    </source>
</evidence>
<name>A0ABU6F5F6_9ACTN</name>
<comment type="caution">
    <text evidence="2">The sequence shown here is derived from an EMBL/GenBank/DDBJ whole genome shotgun (WGS) entry which is preliminary data.</text>
</comment>
<dbReference type="EMBL" id="JAOZYC010000113">
    <property type="protein sequence ID" value="MEB8339246.1"/>
    <property type="molecule type" value="Genomic_DNA"/>
</dbReference>
<dbReference type="Proteomes" id="UP001354931">
    <property type="component" value="Unassembled WGS sequence"/>
</dbReference>
<feature type="compositionally biased region" description="Basic residues" evidence="1">
    <location>
        <begin position="56"/>
        <end position="66"/>
    </location>
</feature>
<reference evidence="2 3" key="1">
    <citation type="submission" date="2022-10" db="EMBL/GenBank/DDBJ databases">
        <authorList>
            <person name="Xie J."/>
            <person name="Shen N."/>
        </authorList>
    </citation>
    <scope>NUCLEOTIDE SEQUENCE [LARGE SCALE GENOMIC DNA]</scope>
    <source>
        <strain evidence="2 3">YIM65594</strain>
    </source>
</reference>
<evidence type="ECO:0000313" key="2">
    <source>
        <dbReference type="EMBL" id="MEB8339246.1"/>
    </source>
</evidence>
<proteinExistence type="predicted"/>
<keyword evidence="3" id="KW-1185">Reference proteome</keyword>
<protein>
    <submittedName>
        <fullName evidence="2">Uncharacterized protein</fullName>
    </submittedName>
</protein>
<gene>
    <name evidence="2" type="ORF">OKJ99_17265</name>
</gene>
<dbReference type="RefSeq" id="WP_326017222.1">
    <property type="nucleotide sequence ID" value="NZ_JAOZYC010000113.1"/>
</dbReference>
<organism evidence="2 3">
    <name type="scientific">Streptomyces endophyticus</name>
    <dbReference type="NCBI Taxonomy" id="714166"/>
    <lineage>
        <taxon>Bacteria</taxon>
        <taxon>Bacillati</taxon>
        <taxon>Actinomycetota</taxon>
        <taxon>Actinomycetes</taxon>
        <taxon>Kitasatosporales</taxon>
        <taxon>Streptomycetaceae</taxon>
        <taxon>Streptomyces</taxon>
    </lineage>
</organism>
<feature type="compositionally biased region" description="Basic and acidic residues" evidence="1">
    <location>
        <begin position="39"/>
        <end position="50"/>
    </location>
</feature>
<sequence>MFEYEMHQLRSAELIEQAERFRLARFARTQAKARRAERRGRQESSQDAERPVTIGRIRRRRAPRAA</sequence>
<accession>A0ABU6F5F6</accession>